<accession>A0A3E2NJ67</accession>
<dbReference type="OrthoDB" id="836632at2"/>
<dbReference type="Gene3D" id="3.40.50.150">
    <property type="entry name" value="Vaccinia Virus protein VP39"/>
    <property type="match status" value="1"/>
</dbReference>
<proteinExistence type="predicted"/>
<name>A0A3E2NJ67_9SPHI</name>
<dbReference type="AlphaFoldDB" id="A0A3E2NJ67"/>
<organism evidence="2 3">
    <name type="scientific">Mucilaginibacter terrenus</name>
    <dbReference type="NCBI Taxonomy" id="2482727"/>
    <lineage>
        <taxon>Bacteria</taxon>
        <taxon>Pseudomonadati</taxon>
        <taxon>Bacteroidota</taxon>
        <taxon>Sphingobacteriia</taxon>
        <taxon>Sphingobacteriales</taxon>
        <taxon>Sphingobacteriaceae</taxon>
        <taxon>Mucilaginibacter</taxon>
    </lineage>
</organism>
<protein>
    <submittedName>
        <fullName evidence="2">Class I SAM-dependent methyltransferase</fullName>
    </submittedName>
</protein>
<dbReference type="InterPro" id="IPR029063">
    <property type="entry name" value="SAM-dependent_MTases_sf"/>
</dbReference>
<dbReference type="RefSeq" id="WP_117385084.1">
    <property type="nucleotide sequence ID" value="NZ_QWDE01000008.1"/>
</dbReference>
<dbReference type="InterPro" id="IPR030373">
    <property type="entry name" value="PABS_CS"/>
</dbReference>
<evidence type="ECO:0000313" key="3">
    <source>
        <dbReference type="Proteomes" id="UP000260823"/>
    </source>
</evidence>
<feature type="domain" description="Methyltransferase" evidence="1">
    <location>
        <begin position="41"/>
        <end position="136"/>
    </location>
</feature>
<dbReference type="InterPro" id="IPR041698">
    <property type="entry name" value="Methyltransf_25"/>
</dbReference>
<sequence length="207" mass="23658">MQANYDNSACFYDRLSGLVFGKAIINAQTFLLGHIPAHSNILVIGGGTGWILEEIARVHPHALSITYVEISANMMELSRKRSYGANQVNFVNTAIEELKLNTEFDVVITPFLLDNYTEEHLPATFNHIHQMLKPSGIWLYTDFQLTGKWWQQAMLKSMLSFFKLLCGVESWHLPDAKGQFAKFHYETLAVKTFYKDFIISKVYQKSA</sequence>
<dbReference type="Proteomes" id="UP000260823">
    <property type="component" value="Unassembled WGS sequence"/>
</dbReference>
<dbReference type="SUPFAM" id="SSF53335">
    <property type="entry name" value="S-adenosyl-L-methionine-dependent methyltransferases"/>
    <property type="match status" value="1"/>
</dbReference>
<dbReference type="Pfam" id="PF13649">
    <property type="entry name" value="Methyltransf_25"/>
    <property type="match status" value="1"/>
</dbReference>
<comment type="caution">
    <text evidence="2">The sequence shown here is derived from an EMBL/GenBank/DDBJ whole genome shotgun (WGS) entry which is preliminary data.</text>
</comment>
<keyword evidence="2" id="KW-0808">Transferase</keyword>
<reference evidence="2 3" key="1">
    <citation type="submission" date="2018-08" db="EMBL/GenBank/DDBJ databases">
        <title>Mucilaginibacter terrae sp. nov., isolated from manganese diggings.</title>
        <authorList>
            <person name="Huang Y."/>
            <person name="Zhou Z."/>
        </authorList>
    </citation>
    <scope>NUCLEOTIDE SEQUENCE [LARGE SCALE GENOMIC DNA]</scope>
    <source>
        <strain evidence="2 3">ZH6</strain>
    </source>
</reference>
<dbReference type="CDD" id="cd02440">
    <property type="entry name" value="AdoMet_MTases"/>
    <property type="match status" value="1"/>
</dbReference>
<keyword evidence="3" id="KW-1185">Reference proteome</keyword>
<evidence type="ECO:0000259" key="1">
    <source>
        <dbReference type="Pfam" id="PF13649"/>
    </source>
</evidence>
<keyword evidence="2" id="KW-0489">Methyltransferase</keyword>
<dbReference type="PROSITE" id="PS01330">
    <property type="entry name" value="PABS_1"/>
    <property type="match status" value="1"/>
</dbReference>
<dbReference type="GO" id="GO:0008168">
    <property type="term" value="F:methyltransferase activity"/>
    <property type="evidence" value="ECO:0007669"/>
    <property type="project" value="UniProtKB-KW"/>
</dbReference>
<evidence type="ECO:0000313" key="2">
    <source>
        <dbReference type="EMBL" id="RFZ81046.1"/>
    </source>
</evidence>
<dbReference type="GO" id="GO:0032259">
    <property type="term" value="P:methylation"/>
    <property type="evidence" value="ECO:0007669"/>
    <property type="project" value="UniProtKB-KW"/>
</dbReference>
<gene>
    <name evidence="2" type="ORF">DYU05_20720</name>
</gene>
<dbReference type="EMBL" id="QWDE01000008">
    <property type="protein sequence ID" value="RFZ81046.1"/>
    <property type="molecule type" value="Genomic_DNA"/>
</dbReference>